<dbReference type="GO" id="GO:0003824">
    <property type="term" value="F:catalytic activity"/>
    <property type="evidence" value="ECO:0007669"/>
    <property type="project" value="InterPro"/>
</dbReference>
<organism evidence="2">
    <name type="scientific">marine sediment metagenome</name>
    <dbReference type="NCBI Taxonomy" id="412755"/>
    <lineage>
        <taxon>unclassified sequences</taxon>
        <taxon>metagenomes</taxon>
        <taxon>ecological metagenomes</taxon>
    </lineage>
</organism>
<dbReference type="PANTHER" id="PTHR34847">
    <property type="entry name" value="NODULATION PROTEIN U"/>
    <property type="match status" value="1"/>
</dbReference>
<gene>
    <name evidence="2" type="ORF">S01H1_76610</name>
</gene>
<dbReference type="Pfam" id="PF02543">
    <property type="entry name" value="Carbam_trans_N"/>
    <property type="match status" value="1"/>
</dbReference>
<name>X0XPZ3_9ZZZZ</name>
<protein>
    <recommendedName>
        <fullName evidence="1">Carbamoyltransferase domain-containing protein</fullName>
    </recommendedName>
</protein>
<dbReference type="EMBL" id="BARS01051429">
    <property type="protein sequence ID" value="GAG45315.1"/>
    <property type="molecule type" value="Genomic_DNA"/>
</dbReference>
<accession>X0XPZ3</accession>
<reference evidence="2" key="1">
    <citation type="journal article" date="2014" name="Front. Microbiol.">
        <title>High frequency of phylogenetically diverse reductive dehalogenase-homologous genes in deep subseafloor sedimentary metagenomes.</title>
        <authorList>
            <person name="Kawai M."/>
            <person name="Futagami T."/>
            <person name="Toyoda A."/>
            <person name="Takaki Y."/>
            <person name="Nishi S."/>
            <person name="Hori S."/>
            <person name="Arai W."/>
            <person name="Tsubouchi T."/>
            <person name="Morono Y."/>
            <person name="Uchiyama I."/>
            <person name="Ito T."/>
            <person name="Fujiyama A."/>
            <person name="Inagaki F."/>
            <person name="Takami H."/>
        </authorList>
    </citation>
    <scope>NUCLEOTIDE SEQUENCE</scope>
    <source>
        <strain evidence="2">Expedition CK06-06</strain>
    </source>
</reference>
<evidence type="ECO:0000313" key="2">
    <source>
        <dbReference type="EMBL" id="GAG45315.1"/>
    </source>
</evidence>
<evidence type="ECO:0000259" key="1">
    <source>
        <dbReference type="Pfam" id="PF02543"/>
    </source>
</evidence>
<proteinExistence type="predicted"/>
<feature type="domain" description="Carbamoyltransferase" evidence="1">
    <location>
        <begin position="1"/>
        <end position="206"/>
    </location>
</feature>
<feature type="non-terminal residue" evidence="2">
    <location>
        <position position="235"/>
    </location>
</feature>
<dbReference type="Gene3D" id="3.30.420.40">
    <property type="match status" value="1"/>
</dbReference>
<comment type="caution">
    <text evidence="2">The sequence shown here is derived from an EMBL/GenBank/DDBJ whole genome shotgun (WGS) entry which is preliminary data.</text>
</comment>
<dbReference type="SUPFAM" id="SSF53067">
    <property type="entry name" value="Actin-like ATPase domain"/>
    <property type="match status" value="1"/>
</dbReference>
<sequence>ASAWATSGWDGCLAITIDATDGEICATANTCEGGEIKRFAQTNHVASPGYFYAFVTELLGFTRNRHEGKITGLAAYDNGKLLYHAFRGVLDLGPSKNHFVLGFDPAQEEHTVWQHSPLPVPNSLIEAAGRAEPAQVAAAAQRAFEDLIVEHVAAMRQATGQSRVALAGGVFANVKLNQRIAEIDGVSEIFVHPSMGDGGLAAGAALLGHAQARGGVIRPYRLDHVYLGTDYGADE</sequence>
<dbReference type="InterPro" id="IPR043129">
    <property type="entry name" value="ATPase_NBD"/>
</dbReference>
<dbReference type="InterPro" id="IPR051338">
    <property type="entry name" value="NodU/CmcH_Carbamoyltrnsfr"/>
</dbReference>
<dbReference type="InterPro" id="IPR003696">
    <property type="entry name" value="Carbtransf_dom"/>
</dbReference>
<dbReference type="AlphaFoldDB" id="X0XPZ3"/>
<dbReference type="PANTHER" id="PTHR34847:SF1">
    <property type="entry name" value="NODULATION PROTEIN U"/>
    <property type="match status" value="1"/>
</dbReference>
<feature type="non-terminal residue" evidence="2">
    <location>
        <position position="1"/>
    </location>
</feature>